<accession>A0AAE5A5K6</accession>
<dbReference type="InterPro" id="IPR013655">
    <property type="entry name" value="PAS_fold_3"/>
</dbReference>
<dbReference type="AlphaFoldDB" id="A0AAE5A5K6"/>
<evidence type="ECO:0000256" key="1">
    <source>
        <dbReference type="SAM" id="MobiDB-lite"/>
    </source>
</evidence>
<reference evidence="3" key="1">
    <citation type="submission" date="2023-10" db="EMBL/GenBank/DDBJ databases">
        <title>Development of a sustainable strategy for remediation of hydrocarbon-contaminated territories based on the waste exchange concept.</title>
        <authorList>
            <person name="Krivoruchko A."/>
        </authorList>
    </citation>
    <scope>NUCLEOTIDE SEQUENCE</scope>
    <source>
        <strain evidence="3">IEGM 68</strain>
    </source>
</reference>
<dbReference type="Gene3D" id="3.30.450.20">
    <property type="entry name" value="PAS domain"/>
    <property type="match status" value="1"/>
</dbReference>
<dbReference type="RefSeq" id="WP_317746468.1">
    <property type="nucleotide sequence ID" value="NZ_JAWLUP010000007.1"/>
</dbReference>
<evidence type="ECO:0000313" key="4">
    <source>
        <dbReference type="Proteomes" id="UP001185863"/>
    </source>
</evidence>
<evidence type="ECO:0000313" key="3">
    <source>
        <dbReference type="EMBL" id="MDV7264068.1"/>
    </source>
</evidence>
<feature type="domain" description="PAS" evidence="2">
    <location>
        <begin position="1"/>
        <end position="64"/>
    </location>
</feature>
<gene>
    <name evidence="3" type="ORF">R4315_05845</name>
</gene>
<dbReference type="Proteomes" id="UP001185863">
    <property type="component" value="Unassembled WGS sequence"/>
</dbReference>
<dbReference type="CDD" id="cd00130">
    <property type="entry name" value="PAS"/>
    <property type="match status" value="1"/>
</dbReference>
<sequence length="173" mass="18878">MLESIPHAISVHDKNRQVIFRNSACAALIGAGVDEFDSLRHEQLFHPDDSDLWSAMLARSLGGERASATAHLRIRHRNDHWLWVHVAVSAFDVGDETLTHLPTLTGRPTATRRGADRGTTPPAEMRAVPAVLRRAAVAHFPPDKAGVGTEQVPVGASPWGELGPARHRTESTR</sequence>
<dbReference type="PROSITE" id="PS50112">
    <property type="entry name" value="PAS"/>
    <property type="match status" value="1"/>
</dbReference>
<protein>
    <submittedName>
        <fullName evidence="3">PAS domain-containing protein</fullName>
    </submittedName>
</protein>
<dbReference type="InterPro" id="IPR000014">
    <property type="entry name" value="PAS"/>
</dbReference>
<feature type="region of interest" description="Disordered" evidence="1">
    <location>
        <begin position="142"/>
        <end position="173"/>
    </location>
</feature>
<organism evidence="3 4">
    <name type="scientific">Rhodococcus oxybenzonivorans</name>
    <dbReference type="NCBI Taxonomy" id="1990687"/>
    <lineage>
        <taxon>Bacteria</taxon>
        <taxon>Bacillati</taxon>
        <taxon>Actinomycetota</taxon>
        <taxon>Actinomycetes</taxon>
        <taxon>Mycobacteriales</taxon>
        <taxon>Nocardiaceae</taxon>
        <taxon>Rhodococcus</taxon>
    </lineage>
</organism>
<evidence type="ECO:0000259" key="2">
    <source>
        <dbReference type="PROSITE" id="PS50112"/>
    </source>
</evidence>
<dbReference type="SUPFAM" id="SSF55785">
    <property type="entry name" value="PYP-like sensor domain (PAS domain)"/>
    <property type="match status" value="1"/>
</dbReference>
<name>A0AAE5A5K6_9NOCA</name>
<comment type="caution">
    <text evidence="3">The sequence shown here is derived from an EMBL/GenBank/DDBJ whole genome shotgun (WGS) entry which is preliminary data.</text>
</comment>
<dbReference type="InterPro" id="IPR035965">
    <property type="entry name" value="PAS-like_dom_sf"/>
</dbReference>
<dbReference type="EMBL" id="JAWLUP010000007">
    <property type="protein sequence ID" value="MDV7264068.1"/>
    <property type="molecule type" value="Genomic_DNA"/>
</dbReference>
<dbReference type="NCBIfam" id="TIGR00229">
    <property type="entry name" value="sensory_box"/>
    <property type="match status" value="1"/>
</dbReference>
<dbReference type="Pfam" id="PF08447">
    <property type="entry name" value="PAS_3"/>
    <property type="match status" value="1"/>
</dbReference>
<proteinExistence type="predicted"/>
<feature type="region of interest" description="Disordered" evidence="1">
    <location>
        <begin position="103"/>
        <end position="122"/>
    </location>
</feature>